<dbReference type="InterPro" id="IPR032420">
    <property type="entry name" value="E1_4HB"/>
</dbReference>
<protein>
    <recommendedName>
        <fullName evidence="4">E1 ubiquitin-activating enzyme</fullName>
        <ecNumber evidence="4">6.2.1.45</ecNumber>
    </recommendedName>
    <alternativeName>
        <fullName evidence="9">Ubiquitin-activating enzyme E1</fullName>
    </alternativeName>
</protein>
<dbReference type="SUPFAM" id="SSF69572">
    <property type="entry name" value="Activating enzymes of the ubiquitin-like proteins"/>
    <property type="match status" value="2"/>
</dbReference>
<dbReference type="EC" id="6.2.1.45" evidence="4"/>
<dbReference type="InterPro" id="IPR038252">
    <property type="entry name" value="UBA_E1_C_sf"/>
</dbReference>
<dbReference type="GO" id="GO:0005737">
    <property type="term" value="C:cytoplasm"/>
    <property type="evidence" value="ECO:0007669"/>
    <property type="project" value="TreeGrafter"/>
</dbReference>
<dbReference type="InterPro" id="IPR035985">
    <property type="entry name" value="Ubiquitin-activating_enz"/>
</dbReference>
<sequence length="1095" mass="121309">MSSGEFRDSFVDPPAAKKRKLPSSTPSLTQPPEQQPPQPQQPPHSSSPAIECPAPSSAGAAAAVVVMATSNNNGSAPVSTVENNAPAVGEIDEGLYSRQLYVLGHDAMRRMARSDVLISGLGGLGVEVAKNVILGGVKSVTLHDTALCTVGDLSSQFYLTADDVAAGRNRADASCQQLSELNHYVPTTAYTGELTEEFLQRFRVVVLTLAAPAEQRRIAEITHRHNIALIVADTRGLFAQVFCDFGVDFTVYDQNGANPGSAMVASITNDGESVVTCVDETRHGFEDGDYVTFTEVLGMTELNGCAPMKIKVLGPYTFSIGDTTKLSPYLRGGIATQVKMAKQVSFKSLAEAENAPEFIMTDFAKWDHPANTQIAFTVLGRYQEQHGRLPRPWNAADATEFVEMCRKRAKELAIDELNESMLTKFAQVCAGDLCPMNGAIGGITAQEVMKACTGKFTPIHQYLCFDAIECLPEADLTEEECAPVGSRYDGQIAVFGRKFQDVLGRLKYFIVGAGAIGCELLKNFAMIGVASNEDGEIIVTDMDLIEKSNLNRQFLFRPHDVQQPKSRVAAQAVKRMNGDIKVTSHENRVGPETERSYDDTFFNRLDGVANALDNIDARIYMDRRCVYYRKPLLESGTLGTLGNIQVVVPFLTESYSSSQDPPEKSIPICTLKNFPNAIEHTLQWARDTFEGIFKQVAENAAQYITDPTFIERTLKLPGVQPLEALESVKKALIDDRPKSMENCVKWARFYFEEQYSNQIRQLLFNFPPDQMSSTGQPFWSGPKRLPEAITFDADNALHLDYVFAAANLKAEVYGLPQQRNRDIIRKMVVAIDVPKFTPRSGVKIAVTDSALQAEENGGGGGGEELDPDRISRLQNELASLGKPDFTITPLEFEKDDDNNLHMDFIVAASNLRAANYKIPPADRHKSKLIAGKIMPAIATTTSLVAGCASLELYKLAQGFNTMERFKNGFLNLALPFFTFSEPIQAKKSTYYDKEWTLWDRFEVKGELTLQEFLDYFDREHKLKITMLSQGVCMLYAFFMTKQKQQERMNLSMSEVVRKVSKKSIEPHVRALVFEICCNDEAGEDVEVPYVRYVLP</sequence>
<dbReference type="Gene3D" id="1.10.10.2660">
    <property type="entry name" value="Ubiquitin-activating enzyme E1, SCCH domain"/>
    <property type="match status" value="1"/>
</dbReference>
<feature type="compositionally biased region" description="Low complexity" evidence="12">
    <location>
        <begin position="43"/>
        <end position="55"/>
    </location>
</feature>
<evidence type="ECO:0000256" key="1">
    <source>
        <dbReference type="ARBA" id="ARBA00000488"/>
    </source>
</evidence>
<evidence type="ECO:0000256" key="12">
    <source>
        <dbReference type="SAM" id="MobiDB-lite"/>
    </source>
</evidence>
<dbReference type="FunFam" id="1.10.10.2660:FF:000001">
    <property type="entry name" value="Ubiquitin-activating enzyme E1 1"/>
    <property type="match status" value="1"/>
</dbReference>
<keyword evidence="15" id="KW-1185">Reference proteome</keyword>
<dbReference type="CDD" id="cd01491">
    <property type="entry name" value="Ube1_repeat1"/>
    <property type="match status" value="1"/>
</dbReference>
<dbReference type="InterPro" id="IPR045886">
    <property type="entry name" value="ThiF/MoeB/HesA"/>
</dbReference>
<evidence type="ECO:0000256" key="6">
    <source>
        <dbReference type="ARBA" id="ARBA00022741"/>
    </source>
</evidence>
<dbReference type="InterPro" id="IPR000594">
    <property type="entry name" value="ThiF_NAD_FAD-bd"/>
</dbReference>
<feature type="region of interest" description="Disordered" evidence="12">
    <location>
        <begin position="1"/>
        <end position="55"/>
    </location>
</feature>
<dbReference type="Gene3D" id="3.40.50.12550">
    <property type="entry name" value="Ubiquitin-activating enzyme E1, inactive adenylation domain, subdomain 2"/>
    <property type="match status" value="1"/>
</dbReference>
<evidence type="ECO:0000259" key="13">
    <source>
        <dbReference type="SMART" id="SM00985"/>
    </source>
</evidence>
<evidence type="ECO:0000256" key="8">
    <source>
        <dbReference type="ARBA" id="ARBA00022840"/>
    </source>
</evidence>
<dbReference type="FunFam" id="3.40.50.720:FF:000015">
    <property type="entry name" value="Ubiquitin-activating enzyme E1 1"/>
    <property type="match status" value="1"/>
</dbReference>
<dbReference type="Gene3D" id="3.40.50.720">
    <property type="entry name" value="NAD(P)-binding Rossmann-like Domain"/>
    <property type="match status" value="1"/>
</dbReference>
<name>A0A1Y9H2R6_9DIPT</name>
<keyword evidence="8 11" id="KW-0067">ATP-binding</keyword>
<evidence type="ECO:0000256" key="2">
    <source>
        <dbReference type="ARBA" id="ARBA00004906"/>
    </source>
</evidence>
<dbReference type="InterPro" id="IPR018075">
    <property type="entry name" value="UBQ-activ_enz_E1"/>
</dbReference>
<dbReference type="Pfam" id="PF00899">
    <property type="entry name" value="ThiF"/>
    <property type="match status" value="1"/>
</dbReference>
<dbReference type="PANTHER" id="PTHR10953">
    <property type="entry name" value="UBIQUITIN-ACTIVATING ENZYME E1"/>
    <property type="match status" value="1"/>
</dbReference>
<dbReference type="FunFam" id="3.10.290.60:FF:000002">
    <property type="entry name" value="Ubiquitin-like modifier-activating enzyme 1"/>
    <property type="match status" value="1"/>
</dbReference>
<evidence type="ECO:0000256" key="3">
    <source>
        <dbReference type="ARBA" id="ARBA00005673"/>
    </source>
</evidence>
<comment type="similarity">
    <text evidence="3 11">Belongs to the ubiquitin-activating E1 family.</text>
</comment>
<dbReference type="CDD" id="cd01490">
    <property type="entry name" value="Ube1_repeat2"/>
    <property type="match status" value="1"/>
</dbReference>
<evidence type="ECO:0000256" key="9">
    <source>
        <dbReference type="ARBA" id="ARBA00030371"/>
    </source>
</evidence>
<dbReference type="InterPro" id="IPR032418">
    <property type="entry name" value="E1_FCCH"/>
</dbReference>
<dbReference type="InterPro" id="IPR000011">
    <property type="entry name" value="UBQ/SUMO-activ_enz_E1-like"/>
</dbReference>
<comment type="catalytic activity">
    <reaction evidence="1">
        <text>ATP + ubiquitin + [E1 ubiquitin-activating enzyme]-L-cysteine = AMP + diphosphate + S-ubiquitinyl-[E1 ubiquitin-activating enzyme]-L-cysteine.</text>
        <dbReference type="EC" id="6.2.1.45"/>
    </reaction>
</comment>
<evidence type="ECO:0000256" key="10">
    <source>
        <dbReference type="PROSITE-ProRule" id="PRU10132"/>
    </source>
</evidence>
<proteinExistence type="inferred from homology"/>
<dbReference type="InterPro" id="IPR042302">
    <property type="entry name" value="E1_FCCH_sf"/>
</dbReference>
<evidence type="ECO:0000313" key="15">
    <source>
        <dbReference type="Proteomes" id="UP000075884"/>
    </source>
</evidence>
<keyword evidence="5 11" id="KW-0436">Ligase</keyword>
<reference evidence="14" key="2">
    <citation type="submission" date="2020-05" db="UniProtKB">
        <authorList>
            <consortium name="EnsemblMetazoa"/>
        </authorList>
    </citation>
    <scope>IDENTIFICATION</scope>
    <source>
        <strain evidence="14">WRAIR2</strain>
    </source>
</reference>
<dbReference type="Proteomes" id="UP000075884">
    <property type="component" value="Unassembled WGS sequence"/>
</dbReference>
<dbReference type="PANTHER" id="PTHR10953:SF4">
    <property type="entry name" value="UBIQUITIN-ACTIVATING ENZYME E1 C-TERMINAL DOMAIN-CONTAINING PROTEIN"/>
    <property type="match status" value="1"/>
</dbReference>
<dbReference type="GO" id="GO:0019948">
    <property type="term" value="F:SUMO activating enzyme activity"/>
    <property type="evidence" value="ECO:0007669"/>
    <property type="project" value="TreeGrafter"/>
</dbReference>
<dbReference type="InterPro" id="IPR042063">
    <property type="entry name" value="Ubi_acti_E1_SCCH"/>
</dbReference>
<keyword evidence="6 11" id="KW-0547">Nucleotide-binding</keyword>
<evidence type="ECO:0000313" key="14">
    <source>
        <dbReference type="EnsemblMetazoa" id="ADIR015772-PA"/>
    </source>
</evidence>
<dbReference type="InterPro" id="IPR018965">
    <property type="entry name" value="Ub-activating_enz_E1_C"/>
</dbReference>
<dbReference type="PROSITE" id="PS00865">
    <property type="entry name" value="UBIQUITIN_ACTIVAT_2"/>
    <property type="match status" value="1"/>
</dbReference>
<dbReference type="GO" id="GO:0004839">
    <property type="term" value="F:ubiquitin activating enzyme activity"/>
    <property type="evidence" value="ECO:0007669"/>
    <property type="project" value="UniProtKB-EC"/>
</dbReference>
<dbReference type="Gene3D" id="3.50.50.80">
    <property type="entry name" value="Ubiquitin-activating enzyme E1, inactive adenylation domain, subdomain 1"/>
    <property type="match status" value="1"/>
</dbReference>
<feature type="compositionally biased region" description="Basic and acidic residues" evidence="12">
    <location>
        <begin position="1"/>
        <end position="10"/>
    </location>
</feature>
<evidence type="ECO:0000256" key="5">
    <source>
        <dbReference type="ARBA" id="ARBA00022598"/>
    </source>
</evidence>
<feature type="compositionally biased region" description="Pro residues" evidence="12">
    <location>
        <begin position="33"/>
        <end position="42"/>
    </location>
</feature>
<accession>A0A1Y9H2R6</accession>
<dbReference type="Gene3D" id="3.10.290.60">
    <property type="entry name" value="Ubiquitin-activating enzyme E1, UFD domain"/>
    <property type="match status" value="1"/>
</dbReference>
<dbReference type="InterPro" id="IPR033127">
    <property type="entry name" value="UBQ-activ_enz_E1_Cys_AS"/>
</dbReference>
<dbReference type="SMART" id="SM00985">
    <property type="entry name" value="UBA_e1_C"/>
    <property type="match status" value="1"/>
</dbReference>
<feature type="compositionally biased region" description="Low complexity" evidence="12">
    <location>
        <begin position="22"/>
        <end position="32"/>
    </location>
</feature>
<dbReference type="FunFam" id="3.50.50.80:FF:000001">
    <property type="entry name" value="ubiquitin-like modifier-activating enzyme 1"/>
    <property type="match status" value="1"/>
</dbReference>
<organism evidence="14 15">
    <name type="scientific">Anopheles dirus</name>
    <dbReference type="NCBI Taxonomy" id="7168"/>
    <lineage>
        <taxon>Eukaryota</taxon>
        <taxon>Metazoa</taxon>
        <taxon>Ecdysozoa</taxon>
        <taxon>Arthropoda</taxon>
        <taxon>Hexapoda</taxon>
        <taxon>Insecta</taxon>
        <taxon>Pterygota</taxon>
        <taxon>Neoptera</taxon>
        <taxon>Endopterygota</taxon>
        <taxon>Diptera</taxon>
        <taxon>Nematocera</taxon>
        <taxon>Culicoidea</taxon>
        <taxon>Culicidae</taxon>
        <taxon>Anophelinae</taxon>
        <taxon>Anopheles</taxon>
    </lineage>
</organism>
<dbReference type="GO" id="GO:0005524">
    <property type="term" value="F:ATP binding"/>
    <property type="evidence" value="ECO:0007669"/>
    <property type="project" value="UniProtKB-KW"/>
</dbReference>
<dbReference type="STRING" id="7168.A0A1Y9H2R6"/>
<dbReference type="NCBIfam" id="TIGR01408">
    <property type="entry name" value="Ube1"/>
    <property type="match status" value="1"/>
</dbReference>
<dbReference type="Pfam" id="PF16190">
    <property type="entry name" value="E1_FCCH"/>
    <property type="match status" value="1"/>
</dbReference>
<keyword evidence="7 11" id="KW-0833">Ubl conjugation pathway</keyword>
<evidence type="ECO:0000256" key="4">
    <source>
        <dbReference type="ARBA" id="ARBA00012990"/>
    </source>
</evidence>
<dbReference type="Gene3D" id="2.40.30.180">
    <property type="entry name" value="Ubiquitin-activating enzyme E1, FCCH domain"/>
    <property type="match status" value="1"/>
</dbReference>
<dbReference type="PRINTS" id="PR01849">
    <property type="entry name" value="UBIQUITINACT"/>
</dbReference>
<dbReference type="UniPathway" id="UPA00143"/>
<dbReference type="GO" id="GO:0031510">
    <property type="term" value="C:SUMO activating enzyme complex"/>
    <property type="evidence" value="ECO:0007669"/>
    <property type="project" value="TreeGrafter"/>
</dbReference>
<dbReference type="AlphaFoldDB" id="A0A1Y9H2R6"/>
<feature type="domain" description="Ubiquitin-activating enzyme E1 C-terminal" evidence="13">
    <location>
        <begin position="965"/>
        <end position="1090"/>
    </location>
</feature>
<evidence type="ECO:0000256" key="7">
    <source>
        <dbReference type="ARBA" id="ARBA00022786"/>
    </source>
</evidence>
<feature type="active site" description="Glycyl thioester intermediate" evidence="10">
    <location>
        <position position="669"/>
    </location>
</feature>
<dbReference type="Pfam" id="PF10585">
    <property type="entry name" value="UBA_E1_SCCH"/>
    <property type="match status" value="1"/>
</dbReference>
<dbReference type="GO" id="GO:0016925">
    <property type="term" value="P:protein sumoylation"/>
    <property type="evidence" value="ECO:0007669"/>
    <property type="project" value="TreeGrafter"/>
</dbReference>
<reference evidence="15" key="1">
    <citation type="submission" date="2013-03" db="EMBL/GenBank/DDBJ databases">
        <title>The Genome Sequence of Anopheles dirus WRAIR2.</title>
        <authorList>
            <consortium name="The Broad Institute Genomics Platform"/>
            <person name="Neafsey D.E."/>
            <person name="Walton C."/>
            <person name="Walker B."/>
            <person name="Young S.K."/>
            <person name="Zeng Q."/>
            <person name="Gargeya S."/>
            <person name="Fitzgerald M."/>
            <person name="Haas B."/>
            <person name="Abouelleil A."/>
            <person name="Allen A.W."/>
            <person name="Alvarado L."/>
            <person name="Arachchi H.M."/>
            <person name="Berlin A.M."/>
            <person name="Chapman S.B."/>
            <person name="Gainer-Dewar J."/>
            <person name="Goldberg J."/>
            <person name="Griggs A."/>
            <person name="Gujja S."/>
            <person name="Hansen M."/>
            <person name="Howarth C."/>
            <person name="Imamovic A."/>
            <person name="Ireland A."/>
            <person name="Larimer J."/>
            <person name="McCowan C."/>
            <person name="Murphy C."/>
            <person name="Pearson M."/>
            <person name="Poon T.W."/>
            <person name="Priest M."/>
            <person name="Roberts A."/>
            <person name="Saif S."/>
            <person name="Shea T."/>
            <person name="Sisk P."/>
            <person name="Sykes S."/>
            <person name="Wortman J."/>
            <person name="Nusbaum C."/>
            <person name="Birren B."/>
        </authorList>
    </citation>
    <scope>NUCLEOTIDE SEQUENCE [LARGE SCALE GENOMIC DNA]</scope>
    <source>
        <strain evidence="15">WRAIR2</strain>
    </source>
</reference>
<dbReference type="VEuPathDB" id="VectorBase:ADIR015772"/>
<dbReference type="FunFam" id="2.40.30.180:FF:000001">
    <property type="entry name" value="ubiquitin-like modifier-activating enzyme 1"/>
    <property type="match status" value="1"/>
</dbReference>
<dbReference type="InterPro" id="IPR019572">
    <property type="entry name" value="UBA_E1_SCCH"/>
</dbReference>
<evidence type="ECO:0000256" key="11">
    <source>
        <dbReference type="RuleBase" id="RU000519"/>
    </source>
</evidence>
<dbReference type="Pfam" id="PF16191">
    <property type="entry name" value="E1_4HB"/>
    <property type="match status" value="1"/>
</dbReference>
<dbReference type="InterPro" id="IPR042449">
    <property type="entry name" value="Ub-E1_IAD_1"/>
</dbReference>
<dbReference type="EnsemblMetazoa" id="ADIR015772-RA">
    <property type="protein sequence ID" value="ADIR015772-PA"/>
    <property type="gene ID" value="ADIR015772"/>
</dbReference>
<dbReference type="Pfam" id="PF09358">
    <property type="entry name" value="E1_UFD"/>
    <property type="match status" value="1"/>
</dbReference>
<comment type="pathway">
    <text evidence="2">Protein modification; protein ubiquitination.</text>
</comment>